<dbReference type="GO" id="GO:0031902">
    <property type="term" value="C:late endosome membrane"/>
    <property type="evidence" value="ECO:0007669"/>
    <property type="project" value="UniProtKB-SubCell"/>
</dbReference>
<dbReference type="GO" id="GO:0007032">
    <property type="term" value="P:endosome organization"/>
    <property type="evidence" value="ECO:0007669"/>
    <property type="project" value="TreeGrafter"/>
</dbReference>
<evidence type="ECO:0000256" key="5">
    <source>
        <dbReference type="ARBA" id="ARBA00023136"/>
    </source>
</evidence>
<keyword evidence="5" id="KW-0472">Membrane</keyword>
<dbReference type="PANTHER" id="PTHR23323">
    <property type="entry name" value="VACUOLAR PROTEIN SORTING-ASSOCIATED PROTEIN"/>
    <property type="match status" value="1"/>
</dbReference>
<evidence type="ECO:0000256" key="3">
    <source>
        <dbReference type="ARBA" id="ARBA00022771"/>
    </source>
</evidence>
<gene>
    <name evidence="7" type="ORF">ANCCAN_27531</name>
</gene>
<dbReference type="GO" id="GO:0030674">
    <property type="term" value="F:protein-macromolecule adaptor activity"/>
    <property type="evidence" value="ECO:0007669"/>
    <property type="project" value="TreeGrafter"/>
</dbReference>
<keyword evidence="3" id="KW-0863">Zinc-finger</keyword>
<dbReference type="PROSITE" id="PS50236">
    <property type="entry name" value="CHCR"/>
    <property type="match status" value="1"/>
</dbReference>
<dbReference type="GO" id="GO:0030897">
    <property type="term" value="C:HOPS complex"/>
    <property type="evidence" value="ECO:0007669"/>
    <property type="project" value="TreeGrafter"/>
</dbReference>
<dbReference type="STRING" id="29170.A0A368F3T0"/>
<dbReference type="GO" id="GO:0006886">
    <property type="term" value="P:intracellular protein transport"/>
    <property type="evidence" value="ECO:0007669"/>
    <property type="project" value="UniProtKB-UniRule"/>
</dbReference>
<evidence type="ECO:0000313" key="7">
    <source>
        <dbReference type="EMBL" id="RCN26743.1"/>
    </source>
</evidence>
<keyword evidence="2" id="KW-0479">Metal-binding</keyword>
<dbReference type="GO" id="GO:0006904">
    <property type="term" value="P:vesicle docking involved in exocytosis"/>
    <property type="evidence" value="ECO:0007669"/>
    <property type="project" value="TreeGrafter"/>
</dbReference>
<proteinExistence type="predicted"/>
<dbReference type="GO" id="GO:0007033">
    <property type="term" value="P:vacuole organization"/>
    <property type="evidence" value="ECO:0007669"/>
    <property type="project" value="TreeGrafter"/>
</dbReference>
<name>A0A368F3T0_ANCCA</name>
<evidence type="ECO:0000256" key="1">
    <source>
        <dbReference type="ARBA" id="ARBA00004492"/>
    </source>
</evidence>
<keyword evidence="8" id="KW-1185">Reference proteome</keyword>
<dbReference type="PANTHER" id="PTHR23323:SF24">
    <property type="entry name" value="VACUOLAR PROTEIN SORTING-ASSOCIATED PROTEIN 11 HOMOLOG"/>
    <property type="match status" value="1"/>
</dbReference>
<dbReference type="OrthoDB" id="26184at2759"/>
<organism evidence="7 8">
    <name type="scientific">Ancylostoma caninum</name>
    <name type="common">Dog hookworm</name>
    <dbReference type="NCBI Taxonomy" id="29170"/>
    <lineage>
        <taxon>Eukaryota</taxon>
        <taxon>Metazoa</taxon>
        <taxon>Ecdysozoa</taxon>
        <taxon>Nematoda</taxon>
        <taxon>Chromadorea</taxon>
        <taxon>Rhabditida</taxon>
        <taxon>Rhabditina</taxon>
        <taxon>Rhabditomorpha</taxon>
        <taxon>Strongyloidea</taxon>
        <taxon>Ancylostomatidae</taxon>
        <taxon>Ancylostomatinae</taxon>
        <taxon>Ancylostoma</taxon>
    </lineage>
</organism>
<dbReference type="Pfam" id="PF23356">
    <property type="entry name" value="TPR_PEP5_VPS11"/>
    <property type="match status" value="1"/>
</dbReference>
<dbReference type="GO" id="GO:0008270">
    <property type="term" value="F:zinc ion binding"/>
    <property type="evidence" value="ECO:0007669"/>
    <property type="project" value="UniProtKB-KW"/>
</dbReference>
<dbReference type="InterPro" id="IPR057308">
    <property type="entry name" value="CHCR_PEP5_VPS11"/>
</dbReference>
<evidence type="ECO:0000256" key="4">
    <source>
        <dbReference type="ARBA" id="ARBA00022833"/>
    </source>
</evidence>
<dbReference type="Proteomes" id="UP000252519">
    <property type="component" value="Unassembled WGS sequence"/>
</dbReference>
<evidence type="ECO:0000313" key="8">
    <source>
        <dbReference type="Proteomes" id="UP000252519"/>
    </source>
</evidence>
<comment type="caution">
    <text evidence="7">The sequence shown here is derived from an EMBL/GenBank/DDBJ whole genome shotgun (WGS) entry which is preliminary data.</text>
</comment>
<evidence type="ECO:0000256" key="6">
    <source>
        <dbReference type="PROSITE-ProRule" id="PRU01006"/>
    </source>
</evidence>
<sequence>MLEPSYVIKRYLDGSRLRQLCVYLEALHDTDRYTLHHTNILINCYAQLEERKKMLKFLEKIAVDGKTDMSSVFERCS</sequence>
<evidence type="ECO:0000256" key="2">
    <source>
        <dbReference type="ARBA" id="ARBA00022723"/>
    </source>
</evidence>
<dbReference type="InterPro" id="IPR000547">
    <property type="entry name" value="Clathrin_H-chain/VPS_repeat"/>
</dbReference>
<dbReference type="AlphaFoldDB" id="A0A368F3T0"/>
<feature type="repeat" description="CHCR" evidence="6">
    <location>
        <begin position="1"/>
        <end position="77"/>
    </location>
</feature>
<comment type="subcellular location">
    <subcellularLocation>
        <location evidence="1">Late endosome membrane</location>
        <topology evidence="1">Peripheral membrane protein</topology>
        <orientation evidence="1">Cytoplasmic side</orientation>
    </subcellularLocation>
</comment>
<reference evidence="7 8" key="1">
    <citation type="submission" date="2014-10" db="EMBL/GenBank/DDBJ databases">
        <title>Draft genome of the hookworm Ancylostoma caninum.</title>
        <authorList>
            <person name="Mitreva M."/>
        </authorList>
    </citation>
    <scope>NUCLEOTIDE SEQUENCE [LARGE SCALE GENOMIC DNA]</scope>
    <source>
        <strain evidence="7 8">Baltimore</strain>
    </source>
</reference>
<dbReference type="GO" id="GO:0048284">
    <property type="term" value="P:organelle fusion"/>
    <property type="evidence" value="ECO:0007669"/>
    <property type="project" value="TreeGrafter"/>
</dbReference>
<keyword evidence="4" id="KW-0862">Zinc</keyword>
<dbReference type="EMBL" id="JOJR01006240">
    <property type="protein sequence ID" value="RCN26743.1"/>
    <property type="molecule type" value="Genomic_DNA"/>
</dbReference>
<accession>A0A368F3T0</accession>
<protein>
    <submittedName>
        <fullName evidence="7">Uncharacterized protein</fullName>
    </submittedName>
</protein>